<dbReference type="EMBL" id="MDYQ01000441">
    <property type="protein sequence ID" value="PRP74758.1"/>
    <property type="molecule type" value="Genomic_DNA"/>
</dbReference>
<dbReference type="STRING" id="1890364.A0A2P6MSS8"/>
<dbReference type="GO" id="GO:0035303">
    <property type="term" value="P:regulation of dephosphorylation"/>
    <property type="evidence" value="ECO:0007669"/>
    <property type="project" value="TreeGrafter"/>
</dbReference>
<feature type="region of interest" description="Disordered" evidence="1">
    <location>
        <begin position="204"/>
        <end position="223"/>
    </location>
</feature>
<evidence type="ECO:0000313" key="2">
    <source>
        <dbReference type="EMBL" id="PRP74758.1"/>
    </source>
</evidence>
<accession>A0A2P6MSS8</accession>
<feature type="region of interest" description="Disordered" evidence="1">
    <location>
        <begin position="337"/>
        <end position="392"/>
    </location>
</feature>
<dbReference type="PANTHER" id="PTHR10933:SF9">
    <property type="entry name" value="IMMUNOGLOBULIN-BINDING PROTEIN 1"/>
    <property type="match status" value="1"/>
</dbReference>
<organism evidence="2 3">
    <name type="scientific">Planoprotostelium fungivorum</name>
    <dbReference type="NCBI Taxonomy" id="1890364"/>
    <lineage>
        <taxon>Eukaryota</taxon>
        <taxon>Amoebozoa</taxon>
        <taxon>Evosea</taxon>
        <taxon>Variosea</taxon>
        <taxon>Cavosteliida</taxon>
        <taxon>Cavosteliaceae</taxon>
        <taxon>Planoprotostelium</taxon>
    </lineage>
</organism>
<protein>
    <recommendedName>
        <fullName evidence="4">TAP42-like protein</fullName>
    </recommendedName>
</protein>
<evidence type="ECO:0000256" key="1">
    <source>
        <dbReference type="SAM" id="MobiDB-lite"/>
    </source>
</evidence>
<proteinExistence type="predicted"/>
<dbReference type="Proteomes" id="UP000241769">
    <property type="component" value="Unassembled WGS sequence"/>
</dbReference>
<name>A0A2P6MSS8_9EUKA</name>
<dbReference type="FunCoup" id="A0A2P6MSS8">
    <property type="interactions" value="643"/>
</dbReference>
<dbReference type="OrthoDB" id="10261753at2759"/>
<dbReference type="PANTHER" id="PTHR10933">
    <property type="entry name" value="IMMUNOGLOBULIN-BINDING PROTEIN 1"/>
    <property type="match status" value="1"/>
</dbReference>
<evidence type="ECO:0008006" key="4">
    <source>
        <dbReference type="Google" id="ProtNLM"/>
    </source>
</evidence>
<dbReference type="InParanoid" id="A0A2P6MSS8"/>
<feature type="compositionally biased region" description="Basic and acidic residues" evidence="1">
    <location>
        <begin position="364"/>
        <end position="380"/>
    </location>
</feature>
<dbReference type="InterPro" id="IPR038511">
    <property type="entry name" value="TAP42/TAP46-like_sf"/>
</dbReference>
<sequence length="392" mass="45990">MTRISPRQHHYKGLLMTPAKIKESQTEQSLRAYVPPLQLSPHFSRSQITSSTRMSDTDGLSVNELYREGESTFRFLEETSISPPSEEYQNRVEAAIAALVNVGQYSRSAQLFSTNETLEDVQTTHLRFILSEYYLGLLLLKRTTGDRQTNLKTAKKCLQIFLNQCEQYNLIHEEDKEIFHREKPQKDKLREEKIARYKREKEASRRLDELNRSNEKKERQQRNGYILTVEDDTVDDEERQRDIYKLILGLGCTKAVEEISAIDNEADMLQQIEEMKLKNGGKLIREPPTQQQSQFQNFTLLPSKTKRQEFQEGVFKPSWNLPTMTIEEWADQQIELGLLPGPGTVNQPPQKKKEKNKDEETEEETRKKREWDDWKDEHPKGQGNMNDNYFKR</sequence>
<feature type="compositionally biased region" description="Polar residues" evidence="1">
    <location>
        <begin position="383"/>
        <end position="392"/>
    </location>
</feature>
<dbReference type="GO" id="GO:0009966">
    <property type="term" value="P:regulation of signal transduction"/>
    <property type="evidence" value="ECO:0007669"/>
    <property type="project" value="InterPro"/>
</dbReference>
<dbReference type="GO" id="GO:0005829">
    <property type="term" value="C:cytosol"/>
    <property type="evidence" value="ECO:0007669"/>
    <property type="project" value="TreeGrafter"/>
</dbReference>
<reference evidence="2 3" key="1">
    <citation type="journal article" date="2018" name="Genome Biol. Evol.">
        <title>Multiple Roots of Fruiting Body Formation in Amoebozoa.</title>
        <authorList>
            <person name="Hillmann F."/>
            <person name="Forbes G."/>
            <person name="Novohradska S."/>
            <person name="Ferling I."/>
            <person name="Riege K."/>
            <person name="Groth M."/>
            <person name="Westermann M."/>
            <person name="Marz M."/>
            <person name="Spaller T."/>
            <person name="Winckler T."/>
            <person name="Schaap P."/>
            <person name="Glockner G."/>
        </authorList>
    </citation>
    <scope>NUCLEOTIDE SEQUENCE [LARGE SCALE GENOMIC DNA]</scope>
    <source>
        <strain evidence="2 3">Jena</strain>
    </source>
</reference>
<gene>
    <name evidence="2" type="ORF">PROFUN_06619</name>
</gene>
<dbReference type="AlphaFoldDB" id="A0A2P6MSS8"/>
<comment type="caution">
    <text evidence="2">The sequence shown here is derived from an EMBL/GenBank/DDBJ whole genome shotgun (WGS) entry which is preliminary data.</text>
</comment>
<dbReference type="Gene3D" id="1.25.40.540">
    <property type="entry name" value="TAP42-like family"/>
    <property type="match status" value="1"/>
</dbReference>
<keyword evidence="3" id="KW-1185">Reference proteome</keyword>
<feature type="compositionally biased region" description="Basic and acidic residues" evidence="1">
    <location>
        <begin position="204"/>
        <end position="221"/>
    </location>
</feature>
<dbReference type="GO" id="GO:0051721">
    <property type="term" value="F:protein phosphatase 2A binding"/>
    <property type="evidence" value="ECO:0007669"/>
    <property type="project" value="TreeGrafter"/>
</dbReference>
<dbReference type="Pfam" id="PF04177">
    <property type="entry name" value="TAP42"/>
    <property type="match status" value="1"/>
</dbReference>
<dbReference type="InterPro" id="IPR007304">
    <property type="entry name" value="TAP46-like"/>
</dbReference>
<evidence type="ECO:0000313" key="3">
    <source>
        <dbReference type="Proteomes" id="UP000241769"/>
    </source>
</evidence>